<gene>
    <name evidence="1" type="ORF">WG219_10410</name>
</gene>
<dbReference type="Proteomes" id="UP001476583">
    <property type="component" value="Chromosome"/>
</dbReference>
<dbReference type="EMBL" id="CP148074">
    <property type="protein sequence ID" value="WXL27829.1"/>
    <property type="molecule type" value="Genomic_DNA"/>
</dbReference>
<keyword evidence="2" id="KW-1185">Reference proteome</keyword>
<reference evidence="1 2" key="1">
    <citation type="submission" date="2024-03" db="EMBL/GenBank/DDBJ databases">
        <title>Complete genome of BD2.</title>
        <authorList>
            <person name="Cao G."/>
        </authorList>
    </citation>
    <scope>NUCLEOTIDE SEQUENCE [LARGE SCALE GENOMIC DNA]</scope>
    <source>
        <strain evidence="1 2">BD2</strain>
    </source>
</reference>
<accession>A0ABZ2RU64</accession>
<protein>
    <submittedName>
        <fullName evidence="1">Uncharacterized protein</fullName>
    </submittedName>
</protein>
<evidence type="ECO:0000313" key="2">
    <source>
        <dbReference type="Proteomes" id="UP001476583"/>
    </source>
</evidence>
<evidence type="ECO:0000313" key="1">
    <source>
        <dbReference type="EMBL" id="WXL27829.1"/>
    </source>
</evidence>
<organism evidence="1 2">
    <name type="scientific">Ectopseudomonas mendocina</name>
    <name type="common">Pseudomonas mendocina</name>
    <dbReference type="NCBI Taxonomy" id="300"/>
    <lineage>
        <taxon>Bacteria</taxon>
        <taxon>Pseudomonadati</taxon>
        <taxon>Pseudomonadota</taxon>
        <taxon>Gammaproteobacteria</taxon>
        <taxon>Pseudomonadales</taxon>
        <taxon>Pseudomonadaceae</taxon>
        <taxon>Ectopseudomonas</taxon>
    </lineage>
</organism>
<name>A0ABZ2RU64_ECTME</name>
<sequence>MGITASELSQHVIRPTLEYLDKHSAAAEHLLLAIAASQSQLCASLDDDRGHGLYRINTHDHRYIWDHYLARDPDLASLVRGLASQHAFLSAPDTELIVNLRYATAIAWLLIESASNGKTLPDITDATGMAQLWRVAFNANGQLHDFIKTWQGLIGIQYKVA</sequence>
<proteinExistence type="predicted"/>